<dbReference type="SUPFAM" id="SSF52047">
    <property type="entry name" value="RNI-like"/>
    <property type="match status" value="1"/>
</dbReference>
<reference evidence="2 3" key="1">
    <citation type="journal article" date="2015" name="Front. Microbiol.">
        <title>Genome sequence of the plant growth promoting endophytic yeast Rhodotorula graminis WP1.</title>
        <authorList>
            <person name="Firrincieli A."/>
            <person name="Otillar R."/>
            <person name="Salamov A."/>
            <person name="Schmutz J."/>
            <person name="Khan Z."/>
            <person name="Redman R.S."/>
            <person name="Fleck N.D."/>
            <person name="Lindquist E."/>
            <person name="Grigoriev I.V."/>
            <person name="Doty S.L."/>
        </authorList>
    </citation>
    <scope>NUCLEOTIDE SEQUENCE [LARGE SCALE GENOMIC DNA]</scope>
    <source>
        <strain evidence="2 3">WP1</strain>
    </source>
</reference>
<name>A0A0P9IRI6_RHOGW</name>
<sequence>MDNQIVISSSSSSGPVDPDKPSPLLSLPDELLDIICGKVHVAKLSPICRRLYPFQQKRLYERITIRSYPALASLCATVHNSDFIGTLVISLQLGFVSWAAPNMTATDGRLCQTVSSDEFYDLIRRLSSLRTFTVKDIDTDLLDVFLWNTEAPLDLPRLDRLSFSTERVGGLDQGDWVRNLARSPRLTSLEIKLHAQNSPLPSMPSMPSPLPQLASLRVLELAGADLGGWVGPALAVIAPHVVDLRVREHRAPPAYERILRQAPTGLRRLTLCSPLANVSAARPGVLLDQVLPRFGRLQHLTLSQHSFTPSHLAPYLASLASLRVLGFGWASSPTDDLLLDLLKGPHRLQHLRGLELNHVEGIRGPSINESAPVPLDAETAVKQFEFAWSAPVWPVGCTEDGLEAALAAASDAGVEVTGSAVGAVGWDEAYQQERHKRQRVWLRHGRDVILIYQVTSGY</sequence>
<protein>
    <recommendedName>
        <fullName evidence="4">F-box domain-containing protein</fullName>
    </recommendedName>
</protein>
<accession>A0A0P9IRI6</accession>
<dbReference type="GeneID" id="28978663"/>
<keyword evidence="3" id="KW-1185">Reference proteome</keyword>
<evidence type="ECO:0000313" key="3">
    <source>
        <dbReference type="Proteomes" id="UP000053890"/>
    </source>
</evidence>
<feature type="compositionally biased region" description="Low complexity" evidence="1">
    <location>
        <begin position="8"/>
        <end position="20"/>
    </location>
</feature>
<proteinExistence type="predicted"/>
<dbReference type="RefSeq" id="XP_018268061.1">
    <property type="nucleotide sequence ID" value="XM_018418215.1"/>
</dbReference>
<evidence type="ECO:0000256" key="1">
    <source>
        <dbReference type="SAM" id="MobiDB-lite"/>
    </source>
</evidence>
<feature type="region of interest" description="Disordered" evidence="1">
    <location>
        <begin position="1"/>
        <end position="20"/>
    </location>
</feature>
<dbReference type="AlphaFoldDB" id="A0A0P9IRI6"/>
<evidence type="ECO:0000313" key="2">
    <source>
        <dbReference type="EMBL" id="KPV72012.1"/>
    </source>
</evidence>
<dbReference type="Proteomes" id="UP000053890">
    <property type="component" value="Unassembled WGS sequence"/>
</dbReference>
<evidence type="ECO:0008006" key="4">
    <source>
        <dbReference type="Google" id="ProtNLM"/>
    </source>
</evidence>
<dbReference type="InterPro" id="IPR032675">
    <property type="entry name" value="LRR_dom_sf"/>
</dbReference>
<dbReference type="Gene3D" id="3.80.10.10">
    <property type="entry name" value="Ribonuclease Inhibitor"/>
    <property type="match status" value="1"/>
</dbReference>
<organism evidence="2 3">
    <name type="scientific">Rhodotorula graminis (strain WP1)</name>
    <dbReference type="NCBI Taxonomy" id="578459"/>
    <lineage>
        <taxon>Eukaryota</taxon>
        <taxon>Fungi</taxon>
        <taxon>Dikarya</taxon>
        <taxon>Basidiomycota</taxon>
        <taxon>Pucciniomycotina</taxon>
        <taxon>Microbotryomycetes</taxon>
        <taxon>Sporidiobolales</taxon>
        <taxon>Sporidiobolaceae</taxon>
        <taxon>Rhodotorula</taxon>
    </lineage>
</organism>
<dbReference type="EMBL" id="KQ474089">
    <property type="protein sequence ID" value="KPV72012.1"/>
    <property type="molecule type" value="Genomic_DNA"/>
</dbReference>
<gene>
    <name evidence="2" type="ORF">RHOBADRAFT_56149</name>
</gene>
<dbReference type="OrthoDB" id="10549089at2759"/>